<dbReference type="Proteomes" id="UP001165960">
    <property type="component" value="Unassembled WGS sequence"/>
</dbReference>
<organism evidence="1 2">
    <name type="scientific">Entomophthora muscae</name>
    <dbReference type="NCBI Taxonomy" id="34485"/>
    <lineage>
        <taxon>Eukaryota</taxon>
        <taxon>Fungi</taxon>
        <taxon>Fungi incertae sedis</taxon>
        <taxon>Zoopagomycota</taxon>
        <taxon>Entomophthoromycotina</taxon>
        <taxon>Entomophthoromycetes</taxon>
        <taxon>Entomophthorales</taxon>
        <taxon>Entomophthoraceae</taxon>
        <taxon>Entomophthora</taxon>
    </lineage>
</organism>
<comment type="caution">
    <text evidence="1">The sequence shown here is derived from an EMBL/GenBank/DDBJ whole genome shotgun (WGS) entry which is preliminary data.</text>
</comment>
<accession>A0ACC2UFC2</accession>
<dbReference type="EMBL" id="QTSX02000763">
    <property type="protein sequence ID" value="KAJ9085431.1"/>
    <property type="molecule type" value="Genomic_DNA"/>
</dbReference>
<gene>
    <name evidence="1" type="ORF">DSO57_1014083</name>
</gene>
<proteinExistence type="predicted"/>
<name>A0ACC2UFC2_9FUNG</name>
<sequence length="160" mass="17499">MASTLPTDTPVVEKKEGGFWSKIRGSGSKKPEPETPIPPPATNINPAPDLTSGRKTKHHTLPGLIKKRKLTRQQAESRIRLIRQYALLLDAIPGLPIKIGLDGLIGLIPGVGDLSTGLVSVFLIYLARDLNMPNSLILKNVLKHTHRYCCGDYTSIWGCI</sequence>
<evidence type="ECO:0000313" key="2">
    <source>
        <dbReference type="Proteomes" id="UP001165960"/>
    </source>
</evidence>
<keyword evidence="2" id="KW-1185">Reference proteome</keyword>
<protein>
    <submittedName>
        <fullName evidence="1">Uncharacterized protein</fullName>
    </submittedName>
</protein>
<evidence type="ECO:0000313" key="1">
    <source>
        <dbReference type="EMBL" id="KAJ9085431.1"/>
    </source>
</evidence>
<reference evidence="1" key="1">
    <citation type="submission" date="2022-04" db="EMBL/GenBank/DDBJ databases">
        <title>Genome of the entomopathogenic fungus Entomophthora muscae.</title>
        <authorList>
            <person name="Elya C."/>
            <person name="Lovett B.R."/>
            <person name="Lee E."/>
            <person name="Macias A.M."/>
            <person name="Hajek A.E."/>
            <person name="De Bivort B.L."/>
            <person name="Kasson M.T."/>
            <person name="De Fine Licht H.H."/>
            <person name="Stajich J.E."/>
        </authorList>
    </citation>
    <scope>NUCLEOTIDE SEQUENCE</scope>
    <source>
        <strain evidence="1">Berkeley</strain>
    </source>
</reference>